<feature type="domain" description="Glucose/Sorbosone dehydrogenase" evidence="2">
    <location>
        <begin position="7"/>
        <end position="130"/>
    </location>
</feature>
<evidence type="ECO:0000313" key="5">
    <source>
        <dbReference type="Proteomes" id="UP000276178"/>
    </source>
</evidence>
<evidence type="ECO:0000313" key="3">
    <source>
        <dbReference type="EMBL" id="GED28110.1"/>
    </source>
</evidence>
<dbReference type="RefSeq" id="WP_007783381.1">
    <property type="nucleotide sequence ID" value="NZ_BJOD01000059.1"/>
</dbReference>
<protein>
    <submittedName>
        <fullName evidence="4">Glucose dehydrogenase</fullName>
    </submittedName>
</protein>
<organism evidence="4 5">
    <name type="scientific">Brevibacillus agri</name>
    <dbReference type="NCBI Taxonomy" id="51101"/>
    <lineage>
        <taxon>Bacteria</taxon>
        <taxon>Bacillati</taxon>
        <taxon>Bacillota</taxon>
        <taxon>Bacilli</taxon>
        <taxon>Bacillales</taxon>
        <taxon>Paenibacillaceae</taxon>
        <taxon>Brevibacillus</taxon>
    </lineage>
</organism>
<dbReference type="Proteomes" id="UP000276178">
    <property type="component" value="Unassembled WGS sequence"/>
</dbReference>
<dbReference type="SUPFAM" id="SSF50952">
    <property type="entry name" value="Soluble quinoprotein glucose dehydrogenase"/>
    <property type="match status" value="1"/>
</dbReference>
<name>A0A3M8B2K3_9BACL</name>
<dbReference type="Pfam" id="PF07995">
    <property type="entry name" value="GSDH"/>
    <property type="match status" value="1"/>
</dbReference>
<comment type="caution">
    <text evidence="4">The sequence shown here is derived from an EMBL/GenBank/DDBJ whole genome shotgun (WGS) entry which is preliminary data.</text>
</comment>
<dbReference type="InterPro" id="IPR012938">
    <property type="entry name" value="Glc/Sorbosone_DH"/>
</dbReference>
<reference evidence="4 5" key="1">
    <citation type="submission" date="2018-10" db="EMBL/GenBank/DDBJ databases">
        <title>Phylogenomics of Brevibacillus.</title>
        <authorList>
            <person name="Dunlap C."/>
        </authorList>
    </citation>
    <scope>NUCLEOTIDE SEQUENCE [LARGE SCALE GENOMIC DNA]</scope>
    <source>
        <strain evidence="4 5">NRRL NRS 1219</strain>
    </source>
</reference>
<sequence>MKRIARWYSSEHGPSAHDELNRIEPKGNYGWPAITGDQEQQGMRTPIWQSKDETWAPSGMAFVRQGPWAGQLLIANLRGQQLLRVKLDPGRADAVTEASTIFANELGRLRDVVEGPDGSLYLLTNNRDGRGEPRDGDDRIIRLVLQQP</sequence>
<accession>A0A3M8B2K3</accession>
<dbReference type="InterPro" id="IPR011041">
    <property type="entry name" value="Quinoprot_gluc/sorb_DH_b-prop"/>
</dbReference>
<proteinExistence type="predicted"/>
<dbReference type="EMBL" id="RHHN01000023">
    <property type="protein sequence ID" value="RNB57522.1"/>
    <property type="molecule type" value="Genomic_DNA"/>
</dbReference>
<dbReference type="InterPro" id="IPR011042">
    <property type="entry name" value="6-blade_b-propeller_TolB-like"/>
</dbReference>
<evidence type="ECO:0000259" key="2">
    <source>
        <dbReference type="Pfam" id="PF07995"/>
    </source>
</evidence>
<keyword evidence="6" id="KW-1185">Reference proteome</keyword>
<dbReference type="OrthoDB" id="9770043at2"/>
<feature type="compositionally biased region" description="Basic and acidic residues" evidence="1">
    <location>
        <begin position="14"/>
        <end position="25"/>
    </location>
</feature>
<gene>
    <name evidence="3" type="ORF">BAG01nite_42120</name>
    <name evidence="4" type="ORF">EB820_07130</name>
</gene>
<evidence type="ECO:0000313" key="4">
    <source>
        <dbReference type="EMBL" id="RNB57522.1"/>
    </source>
</evidence>
<dbReference type="EMBL" id="BJOD01000059">
    <property type="protein sequence ID" value="GED28110.1"/>
    <property type="molecule type" value="Genomic_DNA"/>
</dbReference>
<reference evidence="3 6" key="2">
    <citation type="submission" date="2019-06" db="EMBL/GenBank/DDBJ databases">
        <title>Whole genome shotgun sequence of Brevibacillus agri NBRC 15538.</title>
        <authorList>
            <person name="Hosoyama A."/>
            <person name="Uohara A."/>
            <person name="Ohji S."/>
            <person name="Ichikawa N."/>
        </authorList>
    </citation>
    <scope>NUCLEOTIDE SEQUENCE [LARGE SCALE GENOMIC DNA]</scope>
    <source>
        <strain evidence="3 6">NBRC 15538</strain>
    </source>
</reference>
<evidence type="ECO:0000313" key="6">
    <source>
        <dbReference type="Proteomes" id="UP000317180"/>
    </source>
</evidence>
<dbReference type="Gene3D" id="2.120.10.30">
    <property type="entry name" value="TolB, C-terminal domain"/>
    <property type="match status" value="1"/>
</dbReference>
<dbReference type="AlphaFoldDB" id="A0A3M8B2K3"/>
<dbReference type="Proteomes" id="UP000317180">
    <property type="component" value="Unassembled WGS sequence"/>
</dbReference>
<dbReference type="GeneID" id="82813355"/>
<evidence type="ECO:0000256" key="1">
    <source>
        <dbReference type="SAM" id="MobiDB-lite"/>
    </source>
</evidence>
<feature type="region of interest" description="Disordered" evidence="1">
    <location>
        <begin position="1"/>
        <end position="27"/>
    </location>
</feature>